<dbReference type="PROSITE" id="PS51725">
    <property type="entry name" value="ABM"/>
    <property type="match status" value="1"/>
</dbReference>
<dbReference type="InterPro" id="IPR007138">
    <property type="entry name" value="ABM_dom"/>
</dbReference>
<keyword evidence="3" id="KW-1185">Reference proteome</keyword>
<sequence>MIAVIFEVEPAEGRKQDYLDIAAAMRPLVDQVEGFISVERFQSLTNPGKILSLSFFEDEAAIERWRALAAHRNAQASGRSHIFRDYRLRIAAVVRDYGMFERAEAPEDSRKAHDRREG</sequence>
<dbReference type="Pfam" id="PF03992">
    <property type="entry name" value="ABM"/>
    <property type="match status" value="1"/>
</dbReference>
<feature type="domain" description="ABM" evidence="1">
    <location>
        <begin position="2"/>
        <end position="90"/>
    </location>
</feature>
<dbReference type="Proteomes" id="UP000572377">
    <property type="component" value="Unassembled WGS sequence"/>
</dbReference>
<organism evidence="2 3">
    <name type="scientific">Halovulum dunhuangense</name>
    <dbReference type="NCBI Taxonomy" id="1505036"/>
    <lineage>
        <taxon>Bacteria</taxon>
        <taxon>Pseudomonadati</taxon>
        <taxon>Pseudomonadota</taxon>
        <taxon>Alphaproteobacteria</taxon>
        <taxon>Rhodobacterales</taxon>
        <taxon>Paracoccaceae</taxon>
        <taxon>Halovulum</taxon>
    </lineage>
</organism>
<evidence type="ECO:0000313" key="2">
    <source>
        <dbReference type="EMBL" id="NNU81035.1"/>
    </source>
</evidence>
<reference evidence="2 3" key="1">
    <citation type="submission" date="2020-05" db="EMBL/GenBank/DDBJ databases">
        <title>Gimesia benthica sp. nov., a novel planctomycete isolated from a deep-sea water sample of the Northwest Indian Ocean.</title>
        <authorList>
            <person name="Wang J."/>
            <person name="Ruan C."/>
            <person name="Song L."/>
            <person name="Zhu Y."/>
            <person name="Li A."/>
            <person name="Zheng X."/>
            <person name="Wang L."/>
            <person name="Lu Z."/>
            <person name="Huang Y."/>
            <person name="Du W."/>
            <person name="Zhou Y."/>
            <person name="Huang L."/>
            <person name="Dai X."/>
        </authorList>
    </citation>
    <scope>NUCLEOTIDE SEQUENCE [LARGE SCALE GENOMIC DNA]</scope>
    <source>
        <strain evidence="2 3">YYQ-30</strain>
    </source>
</reference>
<gene>
    <name evidence="2" type="ORF">HMH01_11360</name>
</gene>
<dbReference type="AlphaFoldDB" id="A0A849L3X3"/>
<dbReference type="GO" id="GO:0004497">
    <property type="term" value="F:monooxygenase activity"/>
    <property type="evidence" value="ECO:0007669"/>
    <property type="project" value="UniProtKB-KW"/>
</dbReference>
<dbReference type="PANTHER" id="PTHR37811">
    <property type="entry name" value="BLL5343 PROTEIN"/>
    <property type="match status" value="1"/>
</dbReference>
<evidence type="ECO:0000313" key="3">
    <source>
        <dbReference type="Proteomes" id="UP000572377"/>
    </source>
</evidence>
<name>A0A849L3X3_9RHOB</name>
<accession>A0A849L3X3</accession>
<dbReference type="InterPro" id="IPR011008">
    <property type="entry name" value="Dimeric_a/b-barrel"/>
</dbReference>
<dbReference type="Gene3D" id="3.30.70.100">
    <property type="match status" value="1"/>
</dbReference>
<dbReference type="RefSeq" id="WP_171325627.1">
    <property type="nucleotide sequence ID" value="NZ_JABFBC010000002.1"/>
</dbReference>
<dbReference type="SUPFAM" id="SSF54909">
    <property type="entry name" value="Dimeric alpha+beta barrel"/>
    <property type="match status" value="1"/>
</dbReference>
<evidence type="ECO:0000259" key="1">
    <source>
        <dbReference type="PROSITE" id="PS51725"/>
    </source>
</evidence>
<dbReference type="EMBL" id="JABFBC010000002">
    <property type="protein sequence ID" value="NNU81035.1"/>
    <property type="molecule type" value="Genomic_DNA"/>
</dbReference>
<dbReference type="InterPro" id="IPR052936">
    <property type="entry name" value="Jasmonate_Hydroxylase-like"/>
</dbReference>
<comment type="caution">
    <text evidence="2">The sequence shown here is derived from an EMBL/GenBank/DDBJ whole genome shotgun (WGS) entry which is preliminary data.</text>
</comment>
<dbReference type="PANTHER" id="PTHR37811:SF2">
    <property type="entry name" value="ABM DOMAIN-CONTAINING PROTEIN"/>
    <property type="match status" value="1"/>
</dbReference>
<proteinExistence type="predicted"/>
<keyword evidence="2" id="KW-0560">Oxidoreductase</keyword>
<keyword evidence="2" id="KW-0503">Monooxygenase</keyword>
<protein>
    <submittedName>
        <fullName evidence="2">Antibiotic biosynthesis monooxygenase</fullName>
    </submittedName>
</protein>